<organism evidence="2">
    <name type="scientific">Oikopleura dioica</name>
    <name type="common">Tunicate</name>
    <dbReference type="NCBI Taxonomy" id="34765"/>
    <lineage>
        <taxon>Eukaryota</taxon>
        <taxon>Metazoa</taxon>
        <taxon>Chordata</taxon>
        <taxon>Tunicata</taxon>
        <taxon>Appendicularia</taxon>
        <taxon>Copelata</taxon>
        <taxon>Oikopleuridae</taxon>
        <taxon>Oikopleura</taxon>
    </lineage>
</organism>
<proteinExistence type="predicted"/>
<accession>E4Y921</accession>
<evidence type="ECO:0000313" key="2">
    <source>
        <dbReference type="EMBL" id="CBY32058.1"/>
    </source>
</evidence>
<dbReference type="EMBL" id="FN654332">
    <property type="protein sequence ID" value="CBY32058.1"/>
    <property type="molecule type" value="Genomic_DNA"/>
</dbReference>
<gene>
    <name evidence="2" type="ORF">GSOID_T00029355001</name>
</gene>
<dbReference type="AlphaFoldDB" id="E4Y921"/>
<name>E4Y921_OIKDI</name>
<dbReference type="Proteomes" id="UP000011014">
    <property type="component" value="Unassembled WGS sequence"/>
</dbReference>
<sequence>MAKAKKSINKKNSKAIRKAIVGSRKSTIADDGVQCAPKDFSEDSEWEIEAFGGLYLVWGKKKIRNADGSIKRQYYLKKDSEHRIWVKWTVAFHDKIRWSAEKQEMFTKRDEVSTIVNEKKAWPLPSIKDGTNTGWKERKAIAIEFGITEWKSNEGDEKNKKYNLIDPELPVTQSEIEDTDEETDEETD</sequence>
<feature type="compositionally biased region" description="Acidic residues" evidence="1">
    <location>
        <begin position="175"/>
        <end position="188"/>
    </location>
</feature>
<protein>
    <submittedName>
        <fullName evidence="2">Uncharacterized protein</fullName>
    </submittedName>
</protein>
<reference evidence="2" key="1">
    <citation type="journal article" date="2010" name="Science">
        <title>Plasticity of animal genome architecture unmasked by rapid evolution of a pelagic tunicate.</title>
        <authorList>
            <person name="Denoeud F."/>
            <person name="Henriet S."/>
            <person name="Mungpakdee S."/>
            <person name="Aury J.M."/>
            <person name="Da Silva C."/>
            <person name="Brinkmann H."/>
            <person name="Mikhaleva J."/>
            <person name="Olsen L.C."/>
            <person name="Jubin C."/>
            <person name="Canestro C."/>
            <person name="Bouquet J.M."/>
            <person name="Danks G."/>
            <person name="Poulain J."/>
            <person name="Campsteijn C."/>
            <person name="Adamski M."/>
            <person name="Cross I."/>
            <person name="Yadetie F."/>
            <person name="Muffato M."/>
            <person name="Louis A."/>
            <person name="Butcher S."/>
            <person name="Tsagkogeorga G."/>
            <person name="Konrad A."/>
            <person name="Singh S."/>
            <person name="Jensen M.F."/>
            <person name="Cong E.H."/>
            <person name="Eikeseth-Otteraa H."/>
            <person name="Noel B."/>
            <person name="Anthouard V."/>
            <person name="Porcel B.M."/>
            <person name="Kachouri-Lafond R."/>
            <person name="Nishino A."/>
            <person name="Ugolini M."/>
            <person name="Chourrout P."/>
            <person name="Nishida H."/>
            <person name="Aasland R."/>
            <person name="Huzurbazar S."/>
            <person name="Westhof E."/>
            <person name="Delsuc F."/>
            <person name="Lehrach H."/>
            <person name="Reinhardt R."/>
            <person name="Weissenbach J."/>
            <person name="Roy S.W."/>
            <person name="Artiguenave F."/>
            <person name="Postlethwait J.H."/>
            <person name="Manak J.R."/>
            <person name="Thompson E.M."/>
            <person name="Jaillon O."/>
            <person name="Du Pasquier L."/>
            <person name="Boudinot P."/>
            <person name="Liberles D.A."/>
            <person name="Volff J.N."/>
            <person name="Philippe H."/>
            <person name="Lenhard B."/>
            <person name="Roest Crollius H."/>
            <person name="Wincker P."/>
            <person name="Chourrout D."/>
        </authorList>
    </citation>
    <scope>NUCLEOTIDE SEQUENCE [LARGE SCALE GENOMIC DNA]</scope>
</reference>
<evidence type="ECO:0000256" key="1">
    <source>
        <dbReference type="SAM" id="MobiDB-lite"/>
    </source>
</evidence>
<feature type="region of interest" description="Disordered" evidence="1">
    <location>
        <begin position="158"/>
        <end position="188"/>
    </location>
</feature>